<evidence type="ECO:0000313" key="2">
    <source>
        <dbReference type="EMBL" id="OMJ27656.1"/>
    </source>
</evidence>
<proteinExistence type="predicted"/>
<evidence type="ECO:0000256" key="1">
    <source>
        <dbReference type="SAM" id="MobiDB-lite"/>
    </source>
</evidence>
<dbReference type="AlphaFoldDB" id="A0A1R1YLQ2"/>
<protein>
    <submittedName>
        <fullName evidence="2">Uncharacterized protein</fullName>
    </submittedName>
</protein>
<feature type="compositionally biased region" description="Pro residues" evidence="1">
    <location>
        <begin position="86"/>
        <end position="97"/>
    </location>
</feature>
<organism evidence="2 3">
    <name type="scientific">Smittium culicis</name>
    <dbReference type="NCBI Taxonomy" id="133412"/>
    <lineage>
        <taxon>Eukaryota</taxon>
        <taxon>Fungi</taxon>
        <taxon>Fungi incertae sedis</taxon>
        <taxon>Zoopagomycota</taxon>
        <taxon>Kickxellomycotina</taxon>
        <taxon>Harpellomycetes</taxon>
        <taxon>Harpellales</taxon>
        <taxon>Legeriomycetaceae</taxon>
        <taxon>Smittium</taxon>
    </lineage>
</organism>
<reference evidence="3" key="1">
    <citation type="submission" date="2017-01" db="EMBL/GenBank/DDBJ databases">
        <authorList>
            <person name="Wang Y."/>
            <person name="White M."/>
            <person name="Kvist S."/>
            <person name="Moncalvo J.-M."/>
        </authorList>
    </citation>
    <scope>NUCLEOTIDE SEQUENCE [LARGE SCALE GENOMIC DNA]</scope>
    <source>
        <strain evidence="3">ID-206-W2</strain>
    </source>
</reference>
<comment type="caution">
    <text evidence="2">The sequence shown here is derived from an EMBL/GenBank/DDBJ whole genome shotgun (WGS) entry which is preliminary data.</text>
</comment>
<sequence>MSLISLKIALPLPLPPTLTPTCWLPIPTILHGLKMTPNKLFLSFASRILSLDVRQPAVLNVPDIAQNRTAASASANAYSNMLAPNPNHPPWPQNDSQ</sequence>
<feature type="region of interest" description="Disordered" evidence="1">
    <location>
        <begin position="77"/>
        <end position="97"/>
    </location>
</feature>
<keyword evidence="3" id="KW-1185">Reference proteome</keyword>
<dbReference type="OrthoDB" id="10584803at2759"/>
<evidence type="ECO:0000313" key="3">
    <source>
        <dbReference type="Proteomes" id="UP000187429"/>
    </source>
</evidence>
<gene>
    <name evidence="2" type="ORF">AYI69_g2904</name>
</gene>
<name>A0A1R1YLQ2_9FUNG</name>
<dbReference type="Proteomes" id="UP000187429">
    <property type="component" value="Unassembled WGS sequence"/>
</dbReference>
<accession>A0A1R1YLQ2</accession>
<dbReference type="EMBL" id="LSSM01000895">
    <property type="protein sequence ID" value="OMJ27656.1"/>
    <property type="molecule type" value="Genomic_DNA"/>
</dbReference>